<keyword evidence="9 11" id="KW-0505">Motor protein</keyword>
<dbReference type="GO" id="GO:0006526">
    <property type="term" value="P:L-arginine biosynthetic process"/>
    <property type="evidence" value="ECO:0007669"/>
    <property type="project" value="InterPro"/>
</dbReference>
<dbReference type="Gene3D" id="3.40.850.10">
    <property type="entry name" value="Kinesin motor domain"/>
    <property type="match status" value="1"/>
</dbReference>
<dbReference type="GO" id="GO:0051287">
    <property type="term" value="F:NAD binding"/>
    <property type="evidence" value="ECO:0007669"/>
    <property type="project" value="InterPro"/>
</dbReference>
<dbReference type="InterPro" id="IPR058924">
    <property type="entry name" value="AGPR_dimerisation_dom"/>
</dbReference>
<dbReference type="PROSITE" id="PS00411">
    <property type="entry name" value="KINESIN_MOTOR_1"/>
    <property type="match status" value="1"/>
</dbReference>
<feature type="compositionally biased region" description="Basic and acidic residues" evidence="14">
    <location>
        <begin position="1"/>
        <end position="17"/>
    </location>
</feature>
<protein>
    <recommendedName>
        <fullName evidence="15">Kinesin motor domain-containing protein</fullName>
    </recommendedName>
</protein>
<evidence type="ECO:0000313" key="16">
    <source>
        <dbReference type="EMBL" id="GMN37529.1"/>
    </source>
</evidence>
<dbReference type="Gene3D" id="3.30.360.10">
    <property type="entry name" value="Dihydrodipicolinate Reductase, domain 2"/>
    <property type="match status" value="1"/>
</dbReference>
<dbReference type="InterPro" id="IPR023013">
    <property type="entry name" value="AGPR_AS"/>
</dbReference>
<evidence type="ECO:0000256" key="3">
    <source>
        <dbReference type="ARBA" id="ARBA00022701"/>
    </source>
</evidence>
<evidence type="ECO:0000256" key="5">
    <source>
        <dbReference type="ARBA" id="ARBA00022840"/>
    </source>
</evidence>
<keyword evidence="4 11" id="KW-0547">Nucleotide-binding</keyword>
<keyword evidence="2" id="KW-0028">Amino-acid biosynthesis</keyword>
<dbReference type="NCBIfam" id="TIGR01850">
    <property type="entry name" value="argC"/>
    <property type="match status" value="1"/>
</dbReference>
<dbReference type="Pfam" id="PF00225">
    <property type="entry name" value="Kinesin"/>
    <property type="match status" value="1"/>
</dbReference>
<feature type="compositionally biased region" description="Basic and acidic residues" evidence="14">
    <location>
        <begin position="1469"/>
        <end position="1478"/>
    </location>
</feature>
<dbReference type="InterPro" id="IPR044986">
    <property type="entry name" value="KIF15/KIN-12"/>
</dbReference>
<dbReference type="GO" id="GO:0005874">
    <property type="term" value="C:microtubule"/>
    <property type="evidence" value="ECO:0007669"/>
    <property type="project" value="UniProtKB-KW"/>
</dbReference>
<evidence type="ECO:0000256" key="13">
    <source>
        <dbReference type="SAM" id="Coils"/>
    </source>
</evidence>
<feature type="compositionally biased region" description="Basic and acidic residues" evidence="14">
    <location>
        <begin position="1452"/>
        <end position="1461"/>
    </location>
</feature>
<evidence type="ECO:0000259" key="15">
    <source>
        <dbReference type="PROSITE" id="PS50067"/>
    </source>
</evidence>
<evidence type="ECO:0000256" key="2">
    <source>
        <dbReference type="ARBA" id="ARBA00022605"/>
    </source>
</evidence>
<dbReference type="InterPro" id="IPR019821">
    <property type="entry name" value="Kinesin_motor_CS"/>
</dbReference>
<dbReference type="Gene3D" id="3.40.50.720">
    <property type="entry name" value="NAD(P)-binding Rossmann-like Domain"/>
    <property type="match status" value="2"/>
</dbReference>
<dbReference type="EMBL" id="BTGU01000007">
    <property type="protein sequence ID" value="GMN37529.1"/>
    <property type="molecule type" value="Genomic_DNA"/>
</dbReference>
<evidence type="ECO:0000256" key="8">
    <source>
        <dbReference type="ARBA" id="ARBA00023054"/>
    </source>
</evidence>
<feature type="coiled-coil region" evidence="13">
    <location>
        <begin position="818"/>
        <end position="866"/>
    </location>
</feature>
<dbReference type="SUPFAM" id="SSF52540">
    <property type="entry name" value="P-loop containing nucleoside triphosphate hydrolases"/>
    <property type="match status" value="1"/>
</dbReference>
<feature type="coiled-coil region" evidence="13">
    <location>
        <begin position="1493"/>
        <end position="1661"/>
    </location>
</feature>
<feature type="compositionally biased region" description="Basic and acidic residues" evidence="14">
    <location>
        <begin position="1411"/>
        <end position="1431"/>
    </location>
</feature>
<feature type="compositionally biased region" description="Polar residues" evidence="14">
    <location>
        <begin position="31"/>
        <end position="40"/>
    </location>
</feature>
<dbReference type="SMART" id="SM00129">
    <property type="entry name" value="KISc"/>
    <property type="match status" value="1"/>
</dbReference>
<dbReference type="FunFam" id="3.40.850.10:FF:000033">
    <property type="entry name" value="Kinesin-like protein KIN-12E"/>
    <property type="match status" value="1"/>
</dbReference>
<dbReference type="Proteomes" id="UP001187192">
    <property type="component" value="Unassembled WGS sequence"/>
</dbReference>
<feature type="coiled-coil region" evidence="13">
    <location>
        <begin position="2674"/>
        <end position="2775"/>
    </location>
</feature>
<evidence type="ECO:0000256" key="12">
    <source>
        <dbReference type="PROSITE-ProRule" id="PRU10010"/>
    </source>
</evidence>
<dbReference type="HAMAP" id="MF_00150">
    <property type="entry name" value="ArgC_type1"/>
    <property type="match status" value="1"/>
</dbReference>
<comment type="similarity">
    <text evidence="10">Belongs to the TRAFAC class myosin-kinesin ATPase superfamily. Kinesin family. KIN-12 subfamily.</text>
</comment>
<dbReference type="InterPro" id="IPR000706">
    <property type="entry name" value="AGPR_type-1"/>
</dbReference>
<keyword evidence="7" id="KW-0560">Oxidoreductase</keyword>
<evidence type="ECO:0000256" key="11">
    <source>
        <dbReference type="PROSITE-ProRule" id="PRU00283"/>
    </source>
</evidence>
<name>A0AA87ZI88_FICCA</name>
<keyword evidence="3" id="KW-0493">Microtubule</keyword>
<feature type="region of interest" description="Disordered" evidence="14">
    <location>
        <begin position="1"/>
        <end position="93"/>
    </location>
</feature>
<dbReference type="CDD" id="cd23934">
    <property type="entry name" value="AGPR_1_C"/>
    <property type="match status" value="1"/>
</dbReference>
<feature type="coiled-coil region" evidence="13">
    <location>
        <begin position="2168"/>
        <end position="2517"/>
    </location>
</feature>
<dbReference type="CDD" id="cd17895">
    <property type="entry name" value="AGPR_1_N"/>
    <property type="match status" value="1"/>
</dbReference>
<dbReference type="InterPro" id="IPR036961">
    <property type="entry name" value="Kinesin_motor_dom_sf"/>
</dbReference>
<evidence type="ECO:0000256" key="6">
    <source>
        <dbReference type="ARBA" id="ARBA00022857"/>
    </source>
</evidence>
<dbReference type="PANTHER" id="PTHR37739">
    <property type="entry name" value="KINESIN-LIKE PROTEIN KIN-12D"/>
    <property type="match status" value="1"/>
</dbReference>
<evidence type="ECO:0000313" key="17">
    <source>
        <dbReference type="Proteomes" id="UP001187192"/>
    </source>
</evidence>
<dbReference type="InterPro" id="IPR000534">
    <property type="entry name" value="Semialdehyde_DH_NAD-bd"/>
</dbReference>
<feature type="compositionally biased region" description="Basic and acidic residues" evidence="14">
    <location>
        <begin position="55"/>
        <end position="69"/>
    </location>
</feature>
<feature type="region of interest" description="Disordered" evidence="14">
    <location>
        <begin position="148"/>
        <end position="177"/>
    </location>
</feature>
<feature type="coiled-coil region" evidence="13">
    <location>
        <begin position="1330"/>
        <end position="1400"/>
    </location>
</feature>
<feature type="coiled-coil region" evidence="13">
    <location>
        <begin position="1214"/>
        <end position="1301"/>
    </location>
</feature>
<dbReference type="GO" id="GO:0070401">
    <property type="term" value="F:NADP+ binding"/>
    <property type="evidence" value="ECO:0007669"/>
    <property type="project" value="InterPro"/>
</dbReference>
<feature type="domain" description="Kinesin motor" evidence="15">
    <location>
        <begin position="225"/>
        <end position="562"/>
    </location>
</feature>
<organism evidence="16 17">
    <name type="scientific">Ficus carica</name>
    <name type="common">Common fig</name>
    <dbReference type="NCBI Taxonomy" id="3494"/>
    <lineage>
        <taxon>Eukaryota</taxon>
        <taxon>Viridiplantae</taxon>
        <taxon>Streptophyta</taxon>
        <taxon>Embryophyta</taxon>
        <taxon>Tracheophyta</taxon>
        <taxon>Spermatophyta</taxon>
        <taxon>Magnoliopsida</taxon>
        <taxon>eudicotyledons</taxon>
        <taxon>Gunneridae</taxon>
        <taxon>Pentapetalae</taxon>
        <taxon>rosids</taxon>
        <taxon>fabids</taxon>
        <taxon>Rosales</taxon>
        <taxon>Moraceae</taxon>
        <taxon>Ficeae</taxon>
        <taxon>Ficus</taxon>
    </lineage>
</organism>
<comment type="caution">
    <text evidence="16">The sequence shown here is derived from an EMBL/GenBank/DDBJ whole genome shotgun (WGS) entry which is preliminary data.</text>
</comment>
<dbReference type="CDD" id="cd01373">
    <property type="entry name" value="KISc_KLP2_like"/>
    <property type="match status" value="1"/>
</dbReference>
<dbReference type="GO" id="GO:0008017">
    <property type="term" value="F:microtubule binding"/>
    <property type="evidence" value="ECO:0007669"/>
    <property type="project" value="InterPro"/>
</dbReference>
<dbReference type="PANTHER" id="PTHR37739:SF8">
    <property type="entry name" value="KINESIN-LIKE PROTEIN KIN-12D"/>
    <property type="match status" value="1"/>
</dbReference>
<feature type="coiled-coil region" evidence="13">
    <location>
        <begin position="1122"/>
        <end position="1170"/>
    </location>
</feature>
<evidence type="ECO:0000256" key="9">
    <source>
        <dbReference type="ARBA" id="ARBA00023175"/>
    </source>
</evidence>
<dbReference type="GO" id="GO:0003942">
    <property type="term" value="F:N-acetyl-gamma-glutamyl-phosphate reductase activity"/>
    <property type="evidence" value="ECO:0007669"/>
    <property type="project" value="InterPro"/>
</dbReference>
<evidence type="ECO:0000256" key="1">
    <source>
        <dbReference type="ARBA" id="ARBA00004862"/>
    </source>
</evidence>
<keyword evidence="6" id="KW-0521">NADP</keyword>
<dbReference type="GO" id="GO:0003777">
    <property type="term" value="F:microtubule motor activity"/>
    <property type="evidence" value="ECO:0007669"/>
    <property type="project" value="InterPro"/>
</dbReference>
<reference evidence="16" key="1">
    <citation type="submission" date="2023-07" db="EMBL/GenBank/DDBJ databases">
        <title>draft genome sequence of fig (Ficus carica).</title>
        <authorList>
            <person name="Takahashi T."/>
            <person name="Nishimura K."/>
        </authorList>
    </citation>
    <scope>NUCLEOTIDE SEQUENCE</scope>
</reference>
<keyword evidence="17" id="KW-1185">Reference proteome</keyword>
<evidence type="ECO:0000256" key="14">
    <source>
        <dbReference type="SAM" id="MobiDB-lite"/>
    </source>
</evidence>
<comment type="pathway">
    <text evidence="1">Amino-acid biosynthesis; L-arginine biosynthesis; N(2)-acetyl-L-ornithine from L-glutamate: step 3/4.</text>
</comment>
<evidence type="ECO:0000256" key="10">
    <source>
        <dbReference type="ARBA" id="ARBA00034488"/>
    </source>
</evidence>
<dbReference type="InterPro" id="IPR027417">
    <property type="entry name" value="P-loop_NTPase"/>
</dbReference>
<dbReference type="PRINTS" id="PR00380">
    <property type="entry name" value="KINESINHEAVY"/>
</dbReference>
<dbReference type="Pfam" id="PF22698">
    <property type="entry name" value="Semialdhyde_dhC_1"/>
    <property type="match status" value="2"/>
</dbReference>
<feature type="compositionally biased region" description="Low complexity" evidence="14">
    <location>
        <begin position="154"/>
        <end position="170"/>
    </location>
</feature>
<sequence length="3405" mass="386219">MLRDFKFLRRNSAKNEEAENIPANRKDLSGVQISSDSSRAPLNAIQEPPPPNSKPEQDVFIRSKVDKTPVKAKAKASDHPALPLRTPDKHGGATLAKNRFGWAQKNEAGPAISDDFGSYSARGAGMGNGGFPNMTPRQTRTVGRAAPCFSESNSTQSTPTKSVSKPPSSTLRNKADGTVSARTGNYAVLYKGLPMSAGSSSTVVNTVEVPHFILKEDPSFWMEHNVQVLIRVRPLNSMERSTNGYNRCLKQEGSQTITWVGHPEARFTFDHVACETVDQEMLFRMAGLPMVENCLSGYNSCMFAYGQTGSGKTYTMLGEIDNLELKPSPHRGMTPRIFEFLFARIQAEEESRRDEKLKYNCKCSFLEIYNEQITDLLDPSSTNLLLREDVKKGVYVENLSEFEVCTVGDILNLLIQGSSNRKVAATNMNRESSRSHSVFTCVIESRWEKDSTTNLRFARLNLVDLAGSERQKSSGAEGERLKEAASINKSLSTLGHVIMVLVDVAQGKPRHIPYRDSRLTFLLQDSLGGNSKTMIIANVSPSICSAAETLNTLKFAQRAKMIQNNAVVNEDSTGDVTALQHQIRILKEELSVLKRQNVSRSLSFGFPTYEDTRQLPETSFQGHVCDMDVEDADDFLENESKGSVRMSNKQLKYLETILAGALRREQMAETSIKQLEAELEQLNRLVRQREEDTRSTKMMLRFREDKIKRLESLVNGSLPAESYLLEENRALSEEIQLLQSKLDRNPEVTRFASENIRLLDQLRRFQEFYEEGEREILLTEVSKLRDQLLQFLDGNCIQQSNPNSTAVPEESMGINKKNDSLYLELENTLTELEDCRRNLNACLDENAKLSRELEDVRSMLTNLQSSSLGQEDSVKTSVKTTEDLVRSPSSDVKALNAAQITEIQSKHESIMTKNAEEIVNLQLESDILKIILKEEKSSSGKMEERVICLNRELGVAKGELFSISKHYDEAKTDLEEAKAVIEALESQQILSINEVEELRNSSNHYMQLLSKQEVEITFLKEKLALKELKDVPRSNSLVNDSSLFKEKVKRMQCSLDKAKRLNSWYQKDREFQVSNDEEMDEVRRQVEAETAEVIVCLQEELAVLQQEVHDNHLKEVEGKKNLMLLETELKEVREKVHILTKDNESLSEKLEEKDRELRTLSEEWSLLTNEIEEVLADGCELLIDASDQLEDISSFFPHKRIWISDHVGKMVRTISEKELLIEELRGCLEDANNKRSDVESMLKSLRGAVLAITEAHQRECSEKEKDILLLKSQLNGKTSTIEKLENKVKLLENEIGKASVCATVAFVIVNRLTEVNHCNSDALKHKDALLREQAAVVEEAEKQIQLLRAELVEMEGISADLREKLLEEREHASAVEEKLNDVEEKNILEAKEKLAELKTGVSSLKSCMDTHMERYRSPERDSSQEDRKSLDGEDEGQIAPETYNDDGINNRVVEDSRRDMSKSSLDVGKSGHDQETLKSRRSRKHVHDRDATIVLLRREIESALRSLKAVQVEMEKLHIENQEMSKAEQQTRESMKYLVTLVLNLQTAMDAFERQSKLKMEALNQKLEAFEQIALEASSHWYGTKELLELEIDDARLVAAQKSAEVASILSKFEEAQDTMKEADIMINGLMISKEKMKLEVEKLKKLNSNLINDKEAVANEVQSMQSVNDQLVSEVVDLESAISEVKTAFKENSKLLASDFHTIKGLLYDSSKLVRTCLEDIWSEIIVKDCAVSVLHLCHMGILLETVTGLNAENGLLQHGLCESNAVIADLREHNNKSIKELEMCRVIKGKLLADIKNSFDWISKKEEENQELSVKISTFDRKILDLQLQEELMLQRSNHIGSQLSMLMKELDLSNKNLVASLLDQEKLLKDKEEVFESQAEFFTRNWCLKEFESLILASELEEMARHKAGTEREYISCCAILEDLKREIILFKIEAELKDQFLNDKEVEDACQFSLLSQQNLELQNLSCELKDKLQRKETELTRVISLEKENESLRIEVKNLKAQNSLVLHDLEEKNSDIESSLSRVHVFEKENQRLQDEISSLETRIASLEMDFETKSAELHELQQSRDANTEELCVKSLDLETYASRVNKLKEENVLLWDELDSLKKSKRELLTMSRSNMEKCADLLDRKLLGLMNEEGFANMDKMLQEICETVKRSQEFLYRVESLECHVKELESENLSLQNELLRKDEVLKGLLFDLSLLQESASNTKDQKDEIEEIMASLEAFEDELAAKSGELEESMAARHVLEAQLREKTDRISTLELDISEERRSRDFLCGENVELKAQLEDVLAAKSSVEEELTETKKVNESLEMELLEMGNAIDRLNDSIDSLTGNVDELASERDHLQLEMADLKNRLEAEQARAEESEAIAKEAQLMAESRNIYAEEKESEVRLLERSVEELECTINVLENKVDIVKGEAERQRLQREELELELHTVKQQMQNVNYSDADMRRYLEEKEKNLQEACKQIQVLERDIAEKDSEIAQFKAHISELNLHAEAQASEYKQKFKALEAMAEHVRPEGHLLHALSSSPKKLEKYGTKTRGSGSPFKCIGLGLAQQIKSERDEELTAARMRIEELESLAVSRQKEIFTLNTKLAAAESMTHDVIRDLLGVKLDMTTYLSLLDNQQVQKITEKARLHNLESQEMKWEVVNLKKQLTDFIQERQGWLEEIDRKQAEVVAAQISLEKLRQRDQLLKAENDMLKEENNKLKIHNEELSTKLRRTEVILSRVKEELASFRASLGKNPYVDFDEEKRLSTKLKETEEEKVQLAKKLLGLCTSVLKAAGIAKPGNDVSPSVAEEVLEQLKNKITSMDREMEDLKYKNKITKEKIRLSELMPQTSPISSRADENRQTPKRVSQAPYFSPLDLSTLAIRFLAAILVSQWFGNIKPLFETTPDGLAIDETEKITLLLFLSRATYPLSEVQRKAKTKFTYSFSSNLLKEMGSAAFSSFGFDTACLWKDQMKVAKAEKRNAGKVFVKCSVKAQKVEKSVRIGVLGASGYTGSEIVRLLANHPHFGINLLTADRKAGQSIGSVFPHLITQDLPNMVAIKDADFSSVDAVFCCLPHGTTQEIIKGLPKSLKIVDLSADFRLRDTSEYEEWYGQEHRASDLQKEVVYGLTEILREEIKDARLVANPGCYPTSIQLPLVPLIKANLIEFRNIIIDSKSGVSGAGRGAKEANLYTEISEGIYSYGVTRHRHVPEIEQGLSDAAHSKITVSFTPHLMPMSRGMQSTIYVEMASGVTTEDLYQQLKKAYKTCKISCKTIPFNLNSLMMICHILNKTSRVCVSAERGHSGIKVACHFPGQAPYHFNHPRRLTLRTSLTKERDEEFVILLEKGAVPHTHNVRGSNYCVMNIFPDRIPGRAIIVSVIDNLVKGASGQALQNLNLMLGFPESTGLLYQPLFP</sequence>
<keyword evidence="5 11" id="KW-0067">ATP-binding</keyword>
<dbReference type="SUPFAM" id="SSF51735">
    <property type="entry name" value="NAD(P)-binding Rossmann-fold domains"/>
    <property type="match status" value="1"/>
</dbReference>
<proteinExistence type="inferred from homology"/>
<dbReference type="InterPro" id="IPR036291">
    <property type="entry name" value="NAD(P)-bd_dom_sf"/>
</dbReference>
<feature type="coiled-coil region" evidence="13">
    <location>
        <begin position="1959"/>
        <end position="2070"/>
    </location>
</feature>
<dbReference type="SMART" id="SM00859">
    <property type="entry name" value="Semialdhyde_dh"/>
    <property type="match status" value="1"/>
</dbReference>
<feature type="coiled-coil region" evidence="13">
    <location>
        <begin position="658"/>
        <end position="692"/>
    </location>
</feature>
<keyword evidence="8 13" id="KW-0175">Coiled coil</keyword>
<dbReference type="InterPro" id="IPR001752">
    <property type="entry name" value="Kinesin_motor_dom"/>
</dbReference>
<evidence type="ECO:0000256" key="4">
    <source>
        <dbReference type="ARBA" id="ARBA00022741"/>
    </source>
</evidence>
<dbReference type="Pfam" id="PF01118">
    <property type="entry name" value="Semialdhyde_dh"/>
    <property type="match status" value="1"/>
</dbReference>
<accession>A0AA87ZI88</accession>
<dbReference type="GO" id="GO:0005524">
    <property type="term" value="F:ATP binding"/>
    <property type="evidence" value="ECO:0007669"/>
    <property type="project" value="UniProtKB-UniRule"/>
</dbReference>
<feature type="region of interest" description="Disordered" evidence="14">
    <location>
        <begin position="1411"/>
        <end position="1484"/>
    </location>
</feature>
<gene>
    <name evidence="16" type="ORF">TIFTF001_006879</name>
</gene>
<feature type="active site" evidence="12">
    <location>
        <position position="3139"/>
    </location>
</feature>
<dbReference type="PROSITE" id="PS50067">
    <property type="entry name" value="KINESIN_MOTOR_2"/>
    <property type="match status" value="1"/>
</dbReference>
<dbReference type="GO" id="GO:0007018">
    <property type="term" value="P:microtubule-based movement"/>
    <property type="evidence" value="ECO:0007669"/>
    <property type="project" value="InterPro"/>
</dbReference>
<feature type="binding site" evidence="11">
    <location>
        <begin position="306"/>
        <end position="313"/>
    </location>
    <ligand>
        <name>ATP</name>
        <dbReference type="ChEBI" id="CHEBI:30616"/>
    </ligand>
</feature>
<evidence type="ECO:0000256" key="7">
    <source>
        <dbReference type="ARBA" id="ARBA00023002"/>
    </source>
</evidence>
<dbReference type="PROSITE" id="PS01224">
    <property type="entry name" value="ARGC"/>
    <property type="match status" value="1"/>
</dbReference>
<dbReference type="SUPFAM" id="SSF55347">
    <property type="entry name" value="Glyceraldehyde-3-phosphate dehydrogenase-like, C-terminal domain"/>
    <property type="match status" value="1"/>
</dbReference>